<dbReference type="Gene3D" id="2.130.10.10">
    <property type="entry name" value="YVTN repeat-like/Quinoprotein amine dehydrogenase"/>
    <property type="match status" value="1"/>
</dbReference>
<accession>A0A1V0GYY6</accession>
<dbReference type="KEGG" id="pye:A6J80_22355"/>
<dbReference type="AlphaFoldDB" id="A0A1V0GYY6"/>
<organism evidence="2 3">
    <name type="scientific">Paracoccus yeei</name>
    <dbReference type="NCBI Taxonomy" id="147645"/>
    <lineage>
        <taxon>Bacteria</taxon>
        <taxon>Pseudomonadati</taxon>
        <taxon>Pseudomonadota</taxon>
        <taxon>Alphaproteobacteria</taxon>
        <taxon>Rhodobacterales</taxon>
        <taxon>Paracoccaceae</taxon>
        <taxon>Paracoccus</taxon>
    </lineage>
</organism>
<dbReference type="eggNOG" id="COG3391">
    <property type="taxonomic scope" value="Bacteria"/>
</dbReference>
<keyword evidence="2" id="KW-0614">Plasmid</keyword>
<dbReference type="RefSeq" id="WP_080623291.1">
    <property type="nucleotide sequence ID" value="NZ_CAWMZI010000006.1"/>
</dbReference>
<reference evidence="2" key="1">
    <citation type="submission" date="2017-12" db="EMBL/GenBank/DDBJ databases">
        <title>FDA dAtabase for Regulatory Grade micrObial Sequences (FDA-ARGOS): Supporting development and validation of Infectious Disease Dx tests.</title>
        <authorList>
            <person name="Campos J."/>
            <person name="Goldberg B."/>
            <person name="Tallon L."/>
            <person name="Sadzewicz L."/>
            <person name="Sengamalay N."/>
            <person name="Ott S."/>
            <person name="Godinez A."/>
            <person name="Nagaraj S."/>
            <person name="Vyas G."/>
            <person name="Aluvathingal J."/>
            <person name="Nadendla S."/>
            <person name="Geyer C."/>
            <person name="Nandy P."/>
            <person name="Hobson J."/>
            <person name="Sichtig H."/>
        </authorList>
    </citation>
    <scope>NUCLEOTIDE SEQUENCE</scope>
    <source>
        <strain evidence="2">FDAARGOS_252</strain>
        <plasmid evidence="2">unnamed5</plasmid>
    </source>
</reference>
<dbReference type="SUPFAM" id="SSF63829">
    <property type="entry name" value="Calcium-dependent phosphotriesterase"/>
    <property type="match status" value="1"/>
</dbReference>
<feature type="chain" id="PRO_5012956793" evidence="1">
    <location>
        <begin position="24"/>
        <end position="598"/>
    </location>
</feature>
<evidence type="ECO:0000256" key="1">
    <source>
        <dbReference type="SAM" id="SignalP"/>
    </source>
</evidence>
<geneLocation type="plasmid" evidence="2 3">
    <name>unnamed5</name>
</geneLocation>
<sequence>MTRRRRTSVLALALLLATGAAGARPALRAPLTAEVRFADALTGAPLAQVTPGVPFAVELAFRAEVGSVPADLAPLAWVRQRDDTDLPCAESAAAYRAAGRAALGSVDLNGTVLGVVARDGAFTILDPQRSLGSANLLAARRFQPAPTSIAADPRRAEFLLSLPGTGARRGEVVAISAHGAVRVLADGLDWPGALVAARSGGAWLIERGTGDLLRLGGAGDLRRLPLGARAIAGDGGGEALPARRVAVLHGTLMSVLEPDGAVLAQVAAPEALAVGLTPDAALWLSPGGLNVFWLDAPAAPAVLALPGQFDRLAVGPDGRMVYLFAAGRTGFAVLDLARGRVVQGAGTESPVAEVAFLSDTAVLRLADQSAVGVMDLRTVAPGTEAIVGRVALGPPRPAAETAGARLLVPLTPEPAMLAIHAESYTGFVVDRRNAVSGKPPMEALRLRGGTPMLVQPLDRGLRRVAGDRFQVSASLPAPGDWELVVSTGIGQGAFCAVVPAPPAPSQAVSAPGLIQPRPEGTKGLRLVFTRAGGEPASGVRGVVDFATMTGNWRMRRPFATDQSGITLESYDLRAHLPVVVTPRPGLGAFQPLVIEAMP</sequence>
<evidence type="ECO:0000313" key="3">
    <source>
        <dbReference type="Proteomes" id="UP000191257"/>
    </source>
</evidence>
<protein>
    <submittedName>
        <fullName evidence="2">Uncharacterized protein</fullName>
    </submittedName>
</protein>
<keyword evidence="1" id="KW-0732">Signal</keyword>
<proteinExistence type="predicted"/>
<dbReference type="InterPro" id="IPR015943">
    <property type="entry name" value="WD40/YVTN_repeat-like_dom_sf"/>
</dbReference>
<feature type="signal peptide" evidence="1">
    <location>
        <begin position="1"/>
        <end position="23"/>
    </location>
</feature>
<name>A0A1V0GYY6_9RHOB</name>
<keyword evidence="3" id="KW-1185">Reference proteome</keyword>
<gene>
    <name evidence="2" type="ORF">A6J80_22355</name>
</gene>
<dbReference type="Proteomes" id="UP000191257">
    <property type="component" value="Plasmid unnamed5"/>
</dbReference>
<evidence type="ECO:0000313" key="2">
    <source>
        <dbReference type="EMBL" id="ARC39032.1"/>
    </source>
</evidence>
<dbReference type="EMBL" id="CP020445">
    <property type="protein sequence ID" value="ARC39032.1"/>
    <property type="molecule type" value="Genomic_DNA"/>
</dbReference>